<comment type="caution">
    <text evidence="2">The sequence shown here is derived from an EMBL/GenBank/DDBJ whole genome shotgun (WGS) entry which is preliminary data.</text>
</comment>
<proteinExistence type="predicted"/>
<gene>
    <name evidence="2" type="ORF">B296_00001941</name>
</gene>
<dbReference type="EMBL" id="AMZH03004435">
    <property type="protein sequence ID" value="RRT69175.1"/>
    <property type="molecule type" value="Genomic_DNA"/>
</dbReference>
<organism evidence="2 3">
    <name type="scientific">Ensete ventricosum</name>
    <name type="common">Abyssinian banana</name>
    <name type="synonym">Musa ensete</name>
    <dbReference type="NCBI Taxonomy" id="4639"/>
    <lineage>
        <taxon>Eukaryota</taxon>
        <taxon>Viridiplantae</taxon>
        <taxon>Streptophyta</taxon>
        <taxon>Embryophyta</taxon>
        <taxon>Tracheophyta</taxon>
        <taxon>Spermatophyta</taxon>
        <taxon>Magnoliopsida</taxon>
        <taxon>Liliopsida</taxon>
        <taxon>Zingiberales</taxon>
        <taxon>Musaceae</taxon>
        <taxon>Ensete</taxon>
    </lineage>
</organism>
<sequence>MRKDSCNLEIDGSSGNMVIRGVATVVLQDCRGWTDRKERCCKFLEVTVLLEDGSRGNLDQVLLRDGGGGRRVGASNVARQGDEITEGEVKQGNGSDGRGGKKREASFDGAARSGGTKVHRWEVEMAVVGKKCWNRRQQQRVRWQKKVEGEAGEKGEITAGSIIGPMDLIPPVLSGDYGVVA</sequence>
<protein>
    <submittedName>
        <fullName evidence="2">Uncharacterized protein</fullName>
    </submittedName>
</protein>
<name>A0A426ZYX9_ENSVE</name>
<dbReference type="AlphaFoldDB" id="A0A426ZYX9"/>
<reference evidence="2 3" key="1">
    <citation type="journal article" date="2014" name="Agronomy (Basel)">
        <title>A Draft Genome Sequence for Ensete ventricosum, the Drought-Tolerant Tree Against Hunger.</title>
        <authorList>
            <person name="Harrison J."/>
            <person name="Moore K.A."/>
            <person name="Paszkiewicz K."/>
            <person name="Jones T."/>
            <person name="Grant M."/>
            <person name="Ambacheew D."/>
            <person name="Muzemil S."/>
            <person name="Studholme D.J."/>
        </authorList>
    </citation>
    <scope>NUCLEOTIDE SEQUENCE [LARGE SCALE GENOMIC DNA]</scope>
</reference>
<feature type="region of interest" description="Disordered" evidence="1">
    <location>
        <begin position="72"/>
        <end position="113"/>
    </location>
</feature>
<dbReference type="Proteomes" id="UP000287651">
    <property type="component" value="Unassembled WGS sequence"/>
</dbReference>
<evidence type="ECO:0000256" key="1">
    <source>
        <dbReference type="SAM" id="MobiDB-lite"/>
    </source>
</evidence>
<accession>A0A426ZYX9</accession>
<evidence type="ECO:0000313" key="3">
    <source>
        <dbReference type="Proteomes" id="UP000287651"/>
    </source>
</evidence>
<evidence type="ECO:0000313" key="2">
    <source>
        <dbReference type="EMBL" id="RRT69175.1"/>
    </source>
</evidence>